<protein>
    <submittedName>
        <fullName evidence="3">Urease accessory protein UreD</fullName>
    </submittedName>
</protein>
<dbReference type="Pfam" id="PF01774">
    <property type="entry name" value="UreD"/>
    <property type="match status" value="1"/>
</dbReference>
<evidence type="ECO:0000256" key="2">
    <source>
        <dbReference type="ARBA" id="ARBA00023186"/>
    </source>
</evidence>
<reference evidence="3 4" key="1">
    <citation type="submission" date="2015-07" db="EMBL/GenBank/DDBJ databases">
        <title>Genome analysis of myxobacterium Chondromyces crocatus Cm c5 reveals a high potential for natural compound synthesis and the genetic basis for the loss of fruiting body formation.</title>
        <authorList>
            <person name="Zaburannyi N."/>
            <person name="Bunk B."/>
            <person name="Maier J."/>
            <person name="Overmann J."/>
            <person name="Mueller R."/>
        </authorList>
    </citation>
    <scope>NUCLEOTIDE SEQUENCE [LARGE SCALE GENOMIC DNA]</scope>
    <source>
        <strain evidence="3 4">Cm c5</strain>
    </source>
</reference>
<dbReference type="KEGG" id="ccro:CMC5_027860"/>
<dbReference type="HAMAP" id="MF_01384">
    <property type="entry name" value="UreD"/>
    <property type="match status" value="1"/>
</dbReference>
<evidence type="ECO:0000256" key="1">
    <source>
        <dbReference type="ARBA" id="ARBA00007177"/>
    </source>
</evidence>
<dbReference type="RefSeq" id="WP_050430845.1">
    <property type="nucleotide sequence ID" value="NZ_CP012159.1"/>
</dbReference>
<dbReference type="PANTHER" id="PTHR33643:SF1">
    <property type="entry name" value="UREASE ACCESSORY PROTEIN D"/>
    <property type="match status" value="1"/>
</dbReference>
<dbReference type="PANTHER" id="PTHR33643">
    <property type="entry name" value="UREASE ACCESSORY PROTEIN D"/>
    <property type="match status" value="1"/>
</dbReference>
<dbReference type="STRING" id="52.CMC5_027860"/>
<dbReference type="AlphaFoldDB" id="A0A0K1ECS3"/>
<sequence>MDPKASPERAGGGTLGVARVDGASAVVSSRADAPLKLLVPRPRGPAAWIYAATLGGGLLPGDSIDLDLDLAPAAAALVATQSSTKIYPSDGRPSVQTLRARLADGAFLAWLPDPLCPFAGAIYRQHQRIDLSPGASLALVDAIVSGRAARAERWQFTSLHCTTEIFVDGRLTIRDALHLEDDADLSVADRMGRFDALATVLLLGPALAEAAAGLVERFAATPLRAEPRQLASLHTAVNPVAGGALLRIAGERIEEVTAAVRSALQVLTPLLGEDPWARRW</sequence>
<dbReference type="OrthoDB" id="5521425at2"/>
<comment type="similarity">
    <text evidence="1">Belongs to the UreD family.</text>
</comment>
<name>A0A0K1ECS3_CHOCO</name>
<dbReference type="Proteomes" id="UP000067626">
    <property type="component" value="Chromosome"/>
</dbReference>
<dbReference type="EMBL" id="CP012159">
    <property type="protein sequence ID" value="AKT38639.1"/>
    <property type="molecule type" value="Genomic_DNA"/>
</dbReference>
<keyword evidence="4" id="KW-1185">Reference proteome</keyword>
<evidence type="ECO:0000313" key="4">
    <source>
        <dbReference type="Proteomes" id="UP000067626"/>
    </source>
</evidence>
<accession>A0A0K1ECS3</accession>
<organism evidence="3 4">
    <name type="scientific">Chondromyces crocatus</name>
    <dbReference type="NCBI Taxonomy" id="52"/>
    <lineage>
        <taxon>Bacteria</taxon>
        <taxon>Pseudomonadati</taxon>
        <taxon>Myxococcota</taxon>
        <taxon>Polyangia</taxon>
        <taxon>Polyangiales</taxon>
        <taxon>Polyangiaceae</taxon>
        <taxon>Chondromyces</taxon>
    </lineage>
</organism>
<gene>
    <name evidence="3" type="primary">ureD</name>
    <name evidence="3" type="ORF">CMC5_027860</name>
</gene>
<evidence type="ECO:0000313" key="3">
    <source>
        <dbReference type="EMBL" id="AKT38639.1"/>
    </source>
</evidence>
<keyword evidence="2" id="KW-0143">Chaperone</keyword>
<proteinExistence type="inferred from homology"/>
<dbReference type="InterPro" id="IPR002669">
    <property type="entry name" value="UreD"/>
</dbReference>
<dbReference type="GO" id="GO:0016151">
    <property type="term" value="F:nickel cation binding"/>
    <property type="evidence" value="ECO:0007669"/>
    <property type="project" value="InterPro"/>
</dbReference>